<dbReference type="PANTHER" id="PTHR39328:SF1">
    <property type="entry name" value="BLL2871 PROTEIN"/>
    <property type="match status" value="1"/>
</dbReference>
<reference evidence="2" key="3">
    <citation type="submission" date="2023-07" db="EMBL/GenBank/DDBJ databases">
        <title>Description of Mycobacterium gordonae subsp. intergordonae subsp.nov. and Mycobacterium gordonae subsp. gordonae subsp. nov.</title>
        <authorList>
            <person name="Huang H."/>
        </authorList>
    </citation>
    <scope>NUCLEOTIDE SEQUENCE [LARGE SCALE GENOMIC DNA]</scope>
    <source>
        <strain evidence="2">24</strain>
    </source>
</reference>
<keyword evidence="2" id="KW-1185">Reference proteome</keyword>
<dbReference type="SUPFAM" id="SSF56235">
    <property type="entry name" value="N-terminal nucleophile aminohydrolases (Ntn hydrolases)"/>
    <property type="match status" value="1"/>
</dbReference>
<proteinExistence type="predicted"/>
<dbReference type="PANTHER" id="PTHR39328">
    <property type="entry name" value="BLL2871 PROTEIN"/>
    <property type="match status" value="1"/>
</dbReference>
<sequence length="310" mass="32889">MTFSLLARDAHTGQLGVTSQSHYFRVGPTVTWAEAGVGVVATQAFATPSYGARGLAIMRSGCSAQDALSELLADDPHREIRQVALLDASGGAGIHTGSRCVGAVGLAVADNAVALGNMLDNPNVPDAVLLGYQHAEGHLAHRLVAGLRHGDRAGGDIRGRQSAALLVVGGQRGETPWDGVLRDLRVDDHREPIDELARLIELDDAFAKVSSIVFDPHGPILGLPERHSDADVTTAAAMLQEAHDFLDDNPEAVFWSAVLHAKFGLRGEARRLLDTAASRNERLLRFLGRIADAKILTAPQVAALRPAIVD</sequence>
<dbReference type="RefSeq" id="WP_180917824.1">
    <property type="nucleotide sequence ID" value="NZ_CP059165.1"/>
</dbReference>
<dbReference type="InterPro" id="IPR010430">
    <property type="entry name" value="DUF1028"/>
</dbReference>
<organism evidence="1 2">
    <name type="scientific">Mycobacterium vicinigordonae</name>
    <dbReference type="NCBI Taxonomy" id="1719132"/>
    <lineage>
        <taxon>Bacteria</taxon>
        <taxon>Bacillati</taxon>
        <taxon>Actinomycetota</taxon>
        <taxon>Actinomycetes</taxon>
        <taxon>Mycobacteriales</taxon>
        <taxon>Mycobacteriaceae</taxon>
        <taxon>Mycobacterium</taxon>
    </lineage>
</organism>
<accession>A0A7D6E7W8</accession>
<dbReference type="AlphaFoldDB" id="A0A7D6E7W8"/>
<dbReference type="InterPro" id="IPR029055">
    <property type="entry name" value="Ntn_hydrolases_N"/>
</dbReference>
<dbReference type="Gene3D" id="3.60.20.10">
    <property type="entry name" value="Glutamine Phosphoribosylpyrophosphate, subunit 1, domain 1"/>
    <property type="match status" value="1"/>
</dbReference>
<evidence type="ECO:0000313" key="1">
    <source>
        <dbReference type="EMBL" id="QLL09242.1"/>
    </source>
</evidence>
<dbReference type="Proteomes" id="UP000510682">
    <property type="component" value="Chromosome"/>
</dbReference>
<dbReference type="Pfam" id="PF06267">
    <property type="entry name" value="DUF1028"/>
    <property type="match status" value="1"/>
</dbReference>
<reference evidence="2" key="1">
    <citation type="submission" date="2020-07" db="EMBL/GenBank/DDBJ databases">
        <title>Description of Mycobacterium gordonae subsp. intergordonae subsp.nov. and Mycobacterium gordonae subsp. gordonae subsp. nov.</title>
        <authorList>
            <person name="Yu X."/>
        </authorList>
    </citation>
    <scope>NUCLEOTIDE SEQUENCE [LARGE SCALE GENOMIC DNA]</scope>
    <source>
        <strain evidence="2">24</strain>
    </source>
</reference>
<name>A0A7D6E7W8_9MYCO</name>
<reference evidence="1 2" key="2">
    <citation type="submission" date="2020-07" db="EMBL/GenBank/DDBJ databases">
        <authorList>
            <person name="Yu X."/>
        </authorList>
    </citation>
    <scope>NUCLEOTIDE SEQUENCE [LARGE SCALE GENOMIC DNA]</scope>
    <source>
        <strain evidence="2">24</strain>
    </source>
</reference>
<dbReference type="EMBL" id="CP059165">
    <property type="protein sequence ID" value="QLL09242.1"/>
    <property type="molecule type" value="Genomic_DNA"/>
</dbReference>
<evidence type="ECO:0000313" key="2">
    <source>
        <dbReference type="Proteomes" id="UP000510682"/>
    </source>
</evidence>
<gene>
    <name evidence="1" type="ORF">H0P51_10365</name>
</gene>
<dbReference type="KEGG" id="mgor:H0P51_10365"/>
<protein>
    <submittedName>
        <fullName evidence="1">DUF1028 domain-containing protein</fullName>
    </submittedName>
</protein>